<dbReference type="InterPro" id="IPR029063">
    <property type="entry name" value="SAM-dependent_MTases_sf"/>
</dbReference>
<dbReference type="RefSeq" id="WP_345457000.1">
    <property type="nucleotide sequence ID" value="NZ_BAABRV010000010.1"/>
</dbReference>
<dbReference type="CDD" id="cd02440">
    <property type="entry name" value="AdoMet_MTases"/>
    <property type="match status" value="1"/>
</dbReference>
<protein>
    <recommendedName>
        <fullName evidence="4">Class I SAM-dependent methyltransferase</fullName>
    </recommendedName>
</protein>
<dbReference type="PRINTS" id="PR00507">
    <property type="entry name" value="N12N6MTFRASE"/>
</dbReference>
<comment type="caution">
    <text evidence="2">The sequence shown here is derived from an EMBL/GenBank/DDBJ whole genome shotgun (WGS) entry which is preliminary data.</text>
</comment>
<gene>
    <name evidence="2" type="ORF">Dalu01_03231</name>
</gene>
<feature type="region of interest" description="Disordered" evidence="1">
    <location>
        <begin position="1"/>
        <end position="22"/>
    </location>
</feature>
<reference evidence="2 3" key="1">
    <citation type="submission" date="2024-02" db="EMBL/GenBank/DDBJ databases">
        <title>Deinococcus aluminii NBRC 112889.</title>
        <authorList>
            <person name="Ichikawa N."/>
            <person name="Katano-Makiyama Y."/>
            <person name="Hidaka K."/>
        </authorList>
    </citation>
    <scope>NUCLEOTIDE SEQUENCE [LARGE SCALE GENOMIC DNA]</scope>
    <source>
        <strain evidence="2 3">NBRC 112889</strain>
    </source>
</reference>
<dbReference type="EMBL" id="BAABRV010000010">
    <property type="protein sequence ID" value="GAA5534817.1"/>
    <property type="molecule type" value="Genomic_DNA"/>
</dbReference>
<proteinExistence type="predicted"/>
<evidence type="ECO:0000256" key="1">
    <source>
        <dbReference type="SAM" id="MobiDB-lite"/>
    </source>
</evidence>
<evidence type="ECO:0008006" key="4">
    <source>
        <dbReference type="Google" id="ProtNLM"/>
    </source>
</evidence>
<evidence type="ECO:0000313" key="2">
    <source>
        <dbReference type="EMBL" id="GAA5534817.1"/>
    </source>
</evidence>
<feature type="compositionally biased region" description="Polar residues" evidence="1">
    <location>
        <begin position="1"/>
        <end position="19"/>
    </location>
</feature>
<keyword evidence="3" id="KW-1185">Reference proteome</keyword>
<evidence type="ECO:0000313" key="3">
    <source>
        <dbReference type="Proteomes" id="UP001404956"/>
    </source>
</evidence>
<dbReference type="Gene3D" id="3.40.50.150">
    <property type="entry name" value="Vaccinia Virus protein VP39"/>
    <property type="match status" value="1"/>
</dbReference>
<name>A0ABP9XHN2_9DEIO</name>
<accession>A0ABP9XHN2</accession>
<dbReference type="Proteomes" id="UP001404956">
    <property type="component" value="Unassembled WGS sequence"/>
</dbReference>
<sequence>MTHTLPKTAPLSPTITSGTADPKVLARLRKRADGLERRAQQKETPSYVGMNMTRKRSLDAGSRAEDAFRLRRLQRAYRAVADGLDDGTLPSVLTRVTDPKLIELLVHLGPDHAATLARVCLTNEEFEALRTHAPASLVLGSVEVLPVKYGWLRELLPEQVNGVLTVFREVAPLKPFDHIAANCQRFVSEAGTWEAMNACGLTTPALAVEASAALHQLAEARVDPERARRDRVAALERDLVGYRVPGFWPTPASLATRLATLADLRPGLRVLEPQAGKGNLVDALLALEPALHVEVCEQNGRLREVLEAKGYRVIGDDSMALRGEWDRVVMNPPFENLADIGHVRHAYRLLAPGGVLVAVMGNGPFFRQEPVARDFRAWLEGVGAEVSTNDPDAFKVSTTGHSTGVLTRTVRIVKPPLG</sequence>
<dbReference type="SUPFAM" id="SSF53335">
    <property type="entry name" value="S-adenosyl-L-methionine-dependent methyltransferases"/>
    <property type="match status" value="1"/>
</dbReference>
<organism evidence="2 3">
    <name type="scientific">Deinococcus aluminii</name>
    <dbReference type="NCBI Taxonomy" id="1656885"/>
    <lineage>
        <taxon>Bacteria</taxon>
        <taxon>Thermotogati</taxon>
        <taxon>Deinococcota</taxon>
        <taxon>Deinococci</taxon>
        <taxon>Deinococcales</taxon>
        <taxon>Deinococcaceae</taxon>
        <taxon>Deinococcus</taxon>
    </lineage>
</organism>